<dbReference type="STRING" id="332977.SAMN05421740_102726"/>
<dbReference type="Pfam" id="PF02837">
    <property type="entry name" value="Glyco_hydro_2_N"/>
    <property type="match status" value="1"/>
</dbReference>
<evidence type="ECO:0000256" key="2">
    <source>
        <dbReference type="ARBA" id="ARBA00022801"/>
    </source>
</evidence>
<keyword evidence="3" id="KW-0326">Glycosidase</keyword>
<keyword evidence="9" id="KW-1185">Reference proteome</keyword>
<dbReference type="PANTHER" id="PTHR42732:SF1">
    <property type="entry name" value="BETA-MANNOSIDASE"/>
    <property type="match status" value="1"/>
</dbReference>
<dbReference type="GO" id="GO:0005975">
    <property type="term" value="P:carbohydrate metabolic process"/>
    <property type="evidence" value="ECO:0007669"/>
    <property type="project" value="InterPro"/>
</dbReference>
<dbReference type="SUPFAM" id="SSF51445">
    <property type="entry name" value="(Trans)glycosidases"/>
    <property type="match status" value="1"/>
</dbReference>
<evidence type="ECO:0000259" key="5">
    <source>
        <dbReference type="Pfam" id="PF00703"/>
    </source>
</evidence>
<dbReference type="Pfam" id="PF02836">
    <property type="entry name" value="Glyco_hydro_2_C"/>
    <property type="match status" value="1"/>
</dbReference>
<evidence type="ECO:0000313" key="8">
    <source>
        <dbReference type="EMBL" id="SEK79814.1"/>
    </source>
</evidence>
<evidence type="ECO:0000256" key="1">
    <source>
        <dbReference type="ARBA" id="ARBA00007401"/>
    </source>
</evidence>
<dbReference type="Gene3D" id="3.20.20.80">
    <property type="entry name" value="Glycosidases"/>
    <property type="match status" value="1"/>
</dbReference>
<dbReference type="PANTHER" id="PTHR42732">
    <property type="entry name" value="BETA-GALACTOSIDASE"/>
    <property type="match status" value="1"/>
</dbReference>
<dbReference type="InterPro" id="IPR013783">
    <property type="entry name" value="Ig-like_fold"/>
</dbReference>
<evidence type="ECO:0000313" key="9">
    <source>
        <dbReference type="Proteomes" id="UP000198916"/>
    </source>
</evidence>
<dbReference type="InterPro" id="IPR006104">
    <property type="entry name" value="Glyco_hydro_2_N"/>
</dbReference>
<dbReference type="Proteomes" id="UP000198916">
    <property type="component" value="Unassembled WGS sequence"/>
</dbReference>
<proteinExistence type="inferred from homology"/>
<protein>
    <submittedName>
        <fullName evidence="8">Beta-galactosidase</fullName>
    </submittedName>
</protein>
<dbReference type="OrthoDB" id="9801077at2"/>
<dbReference type="Gene3D" id="2.60.120.260">
    <property type="entry name" value="Galactose-binding domain-like"/>
    <property type="match status" value="1"/>
</dbReference>
<keyword evidence="2" id="KW-0378">Hydrolase</keyword>
<dbReference type="InterPro" id="IPR036156">
    <property type="entry name" value="Beta-gal/glucu_dom_sf"/>
</dbReference>
<organism evidence="8 9">
    <name type="scientific">Parapedobacter koreensis</name>
    <dbReference type="NCBI Taxonomy" id="332977"/>
    <lineage>
        <taxon>Bacteria</taxon>
        <taxon>Pseudomonadati</taxon>
        <taxon>Bacteroidota</taxon>
        <taxon>Sphingobacteriia</taxon>
        <taxon>Sphingobacteriales</taxon>
        <taxon>Sphingobacteriaceae</taxon>
        <taxon>Parapedobacter</taxon>
    </lineage>
</organism>
<dbReference type="RefSeq" id="WP_090604131.1">
    <property type="nucleotide sequence ID" value="NZ_FNZR01000002.1"/>
</dbReference>
<feature type="signal peptide" evidence="4">
    <location>
        <begin position="1"/>
        <end position="26"/>
    </location>
</feature>
<evidence type="ECO:0000256" key="4">
    <source>
        <dbReference type="SAM" id="SignalP"/>
    </source>
</evidence>
<accession>A0A1H7JZM6</accession>
<gene>
    <name evidence="8" type="ORF">SAMN05421740_102726</name>
</gene>
<feature type="domain" description="Glycosyl hydrolases family 2 sugar binding" evidence="7">
    <location>
        <begin position="56"/>
        <end position="236"/>
    </location>
</feature>
<evidence type="ECO:0000256" key="3">
    <source>
        <dbReference type="ARBA" id="ARBA00023295"/>
    </source>
</evidence>
<dbReference type="InterPro" id="IPR051913">
    <property type="entry name" value="GH2_Domain-Containing"/>
</dbReference>
<evidence type="ECO:0000259" key="6">
    <source>
        <dbReference type="Pfam" id="PF02836"/>
    </source>
</evidence>
<dbReference type="Gene3D" id="2.60.40.10">
    <property type="entry name" value="Immunoglobulins"/>
    <property type="match status" value="1"/>
</dbReference>
<dbReference type="GO" id="GO:0004553">
    <property type="term" value="F:hydrolase activity, hydrolyzing O-glycosyl compounds"/>
    <property type="evidence" value="ECO:0007669"/>
    <property type="project" value="InterPro"/>
</dbReference>
<keyword evidence="4" id="KW-0732">Signal</keyword>
<dbReference type="InterPro" id="IPR006103">
    <property type="entry name" value="Glyco_hydro_2_cat"/>
</dbReference>
<sequence>MLNYPKSLQRLCCLSATLLLTVCAHGQSRQQQPMIFAPTETLVKEVEKPYRDAICLNGSWQFQPVDLPIGFREGEDASPTLPTIDEAKWSSTLVKIPSPWNVNSFAEKDRGGDFRSYPSYPEAWEQVKLGWLKKTFHIPASWKGKRIQLHFEAVAGDAQIIVNGKEVGTHFDIFLPFDIDITDAVKLGQENTLYVGIRKASLFDKRSTNGRRTYQAGSFWGQHIAGIWQDVHVVASPAVSIADTYIKPWLDKNTLAVEVTLTNQTSHAVQGELGGNVYEWLPTIGPDGLASPASQTKLAEKPALSIPPITVSIPAHGETKVELSVRVADQLKTWSPEAPNLYGMVLHVAHDKQRIDSKYERFGWRQTTIEGSKFLLNGKPVTMKGDSWHFMGIPQMTRRYAWAWYKALKDAHSNAVRLHAQPFPAFYLDMADEMGILVLDETAVWASDGGPNFGDERYWKDSEKHLSALIRRDRNHPSVFGWSVSNEVMPVIVNVMRNPPGLRDKLIAYYGVWADICRTLDPTRPWISADGEDDGQGKLPIYMIHYGGEGGMDHARNSGKPWGVGEDGNAYYGTPQQVAATNGSRAYESFLGRMEGVARSSYQSLVAQRQRDASYRSVFNLAWYGLKPLAIGLKDTSKAPTLDDGIYFAAFQEGTPGVQPERLGPYTTTFNPGYDPALPLYETWPLFDAIQDAAADPLAPFEIPLTEGGKMPYSFAVKGGITAVEVIGGQGSTLAADLLNLGVPVQQAKERELPDVLFIDGSHPPEASAAKRASAVQAKGGTVWIWGVSPAALPQLGALLPAPVEVTDRKASSLLIRHQSNLTDSMEHADWYFSELVPAEIVQHGLGGELVRTSTVLLEANPTDWLKWNKQGEYVKTAMVLRSEREEKPAGAVLIGHRVGNGNLLVTTLPGRIPLAKAKSAVKTLLSNAGIALQPAVEGKPLTASGEIANVLYLGNFPVSSASNGAQHTLPLAQRDAFKPDATTAGKQWTVVPAENGFLDLKSLAIPDQKDHAVAYLSFWVSSPRSLADLLVEPNMPQVNLEVAADDAVQAWLNGEQIIDNIRVGPIEGGQTSAEAMKLRQGWNHILIKVIQEGGDWKFSGRLTSNQPAFLAELGAAFEKP</sequence>
<name>A0A1H7JZM6_9SPHI</name>
<reference evidence="9" key="1">
    <citation type="submission" date="2016-10" db="EMBL/GenBank/DDBJ databases">
        <authorList>
            <person name="Varghese N."/>
            <person name="Submissions S."/>
        </authorList>
    </citation>
    <scope>NUCLEOTIDE SEQUENCE [LARGE SCALE GENOMIC DNA]</scope>
    <source>
        <strain evidence="9">Jip14</strain>
    </source>
</reference>
<feature type="domain" description="Glycoside hydrolase family 2 catalytic" evidence="6">
    <location>
        <begin position="369"/>
        <end position="525"/>
    </location>
</feature>
<dbReference type="SUPFAM" id="SSF49785">
    <property type="entry name" value="Galactose-binding domain-like"/>
    <property type="match status" value="1"/>
</dbReference>
<dbReference type="AlphaFoldDB" id="A0A1H7JZM6"/>
<evidence type="ECO:0000259" key="7">
    <source>
        <dbReference type="Pfam" id="PF02837"/>
    </source>
</evidence>
<dbReference type="SUPFAM" id="SSF49303">
    <property type="entry name" value="beta-Galactosidase/glucuronidase domain"/>
    <property type="match status" value="1"/>
</dbReference>
<dbReference type="InterPro" id="IPR008979">
    <property type="entry name" value="Galactose-bd-like_sf"/>
</dbReference>
<dbReference type="EMBL" id="FNZR01000002">
    <property type="protein sequence ID" value="SEK79814.1"/>
    <property type="molecule type" value="Genomic_DNA"/>
</dbReference>
<feature type="chain" id="PRO_5011657084" evidence="4">
    <location>
        <begin position="27"/>
        <end position="1121"/>
    </location>
</feature>
<dbReference type="InterPro" id="IPR006102">
    <property type="entry name" value="Ig-like_GH2"/>
</dbReference>
<dbReference type="InterPro" id="IPR017853">
    <property type="entry name" value="GH"/>
</dbReference>
<feature type="domain" description="Glycoside hydrolase family 2 immunoglobulin-like beta-sandwich" evidence="5">
    <location>
        <begin position="239"/>
        <end position="365"/>
    </location>
</feature>
<comment type="similarity">
    <text evidence="1">Belongs to the glycosyl hydrolase 2 family.</text>
</comment>
<dbReference type="Pfam" id="PF00703">
    <property type="entry name" value="Glyco_hydro_2"/>
    <property type="match status" value="1"/>
</dbReference>